<dbReference type="Proteomes" id="UP000583800">
    <property type="component" value="Unassembled WGS sequence"/>
</dbReference>
<evidence type="ECO:0000256" key="1">
    <source>
        <dbReference type="SAM" id="MobiDB-lite"/>
    </source>
</evidence>
<proteinExistence type="predicted"/>
<dbReference type="EMBL" id="JACHJB010000004">
    <property type="protein sequence ID" value="MBB6351986.1"/>
    <property type="molecule type" value="Genomic_DNA"/>
</dbReference>
<gene>
    <name evidence="2" type="ORF">FHU36_008569</name>
</gene>
<comment type="caution">
    <text evidence="2">The sequence shown here is derived from an EMBL/GenBank/DDBJ whole genome shotgun (WGS) entry which is preliminary data.</text>
</comment>
<keyword evidence="3" id="KW-1185">Reference proteome</keyword>
<protein>
    <submittedName>
        <fullName evidence="2">Uncharacterized protein</fullName>
    </submittedName>
</protein>
<accession>A0A7X0CDQ0</accession>
<name>A0A7X0CDQ0_9ACTN</name>
<dbReference type="RefSeq" id="WP_185089647.1">
    <property type="nucleotide sequence ID" value="NZ_JACHJB010000004.1"/>
</dbReference>
<reference evidence="2 3" key="1">
    <citation type="submission" date="2020-08" db="EMBL/GenBank/DDBJ databases">
        <title>Sequencing the genomes of 1000 actinobacteria strains.</title>
        <authorList>
            <person name="Klenk H.-P."/>
        </authorList>
    </citation>
    <scope>NUCLEOTIDE SEQUENCE [LARGE SCALE GENOMIC DNA]</scope>
    <source>
        <strain evidence="2 3">DSM 45913</strain>
    </source>
</reference>
<sequence>MRGLLMLTVCLGLAWMVLGPLTLWLLVRGPVLARTGVVVTLALLEAATVALSPEPAPVDVVAHETARETAQEAAAPDRAREPVAEAGCAAREPSPERAVLSERGAALTLSWHAVPGECATAEVTVRHDGRRLRVWLHEGPPSAERAGTRVLPVRVDGAEASLRLPLGSRPGRGGHVAVDGRTGHRIPGRPAPHA</sequence>
<dbReference type="AlphaFoldDB" id="A0A7X0CDQ0"/>
<evidence type="ECO:0000313" key="2">
    <source>
        <dbReference type="EMBL" id="MBB6351986.1"/>
    </source>
</evidence>
<feature type="region of interest" description="Disordered" evidence="1">
    <location>
        <begin position="166"/>
        <end position="194"/>
    </location>
</feature>
<organism evidence="2 3">
    <name type="scientific">Nonomuraea muscovyensis</name>
    <dbReference type="NCBI Taxonomy" id="1124761"/>
    <lineage>
        <taxon>Bacteria</taxon>
        <taxon>Bacillati</taxon>
        <taxon>Actinomycetota</taxon>
        <taxon>Actinomycetes</taxon>
        <taxon>Streptosporangiales</taxon>
        <taxon>Streptosporangiaceae</taxon>
        <taxon>Nonomuraea</taxon>
    </lineage>
</organism>
<evidence type="ECO:0000313" key="3">
    <source>
        <dbReference type="Proteomes" id="UP000583800"/>
    </source>
</evidence>